<dbReference type="PANTHER" id="PTHR13734:SF5">
    <property type="entry name" value="CCA TRNA NUCLEOTIDYLTRANSFERASE, MITOCHONDRIAL"/>
    <property type="match status" value="1"/>
</dbReference>
<dbReference type="InterPro" id="IPR002646">
    <property type="entry name" value="PolA_pol_head_dom"/>
</dbReference>
<dbReference type="GeneID" id="6996711"/>
<dbReference type="Proteomes" id="UP000001460">
    <property type="component" value="Unassembled WGS sequence"/>
</dbReference>
<dbReference type="GO" id="GO:0003723">
    <property type="term" value="F:RNA binding"/>
    <property type="evidence" value="ECO:0007669"/>
    <property type="project" value="UniProtKB-KW"/>
</dbReference>
<evidence type="ECO:0000256" key="1">
    <source>
        <dbReference type="ARBA" id="ARBA00007265"/>
    </source>
</evidence>
<name>B6AGE0_CRYMR</name>
<dbReference type="AlphaFoldDB" id="B6AGE0"/>
<dbReference type="CDD" id="cd05398">
    <property type="entry name" value="NT_ClassII-CCAase"/>
    <property type="match status" value="1"/>
</dbReference>
<dbReference type="InterPro" id="IPR043519">
    <property type="entry name" value="NT_sf"/>
</dbReference>
<feature type="domain" description="Poly A polymerase head" evidence="5">
    <location>
        <begin position="89"/>
        <end position="260"/>
    </location>
</feature>
<dbReference type="GO" id="GO:0001680">
    <property type="term" value="P:tRNA 3'-terminal CCA addition"/>
    <property type="evidence" value="ECO:0007669"/>
    <property type="project" value="UniProtKB-ARBA"/>
</dbReference>
<keyword evidence="2 4" id="KW-0808">Transferase</keyword>
<evidence type="ECO:0000256" key="4">
    <source>
        <dbReference type="RuleBase" id="RU003953"/>
    </source>
</evidence>
<dbReference type="EC" id="2.7.7.25" evidence="6"/>
<keyword evidence="3 4" id="KW-0694">RNA-binding</keyword>
<dbReference type="SUPFAM" id="SSF81301">
    <property type="entry name" value="Nucleotidyltransferase"/>
    <property type="match status" value="1"/>
</dbReference>
<dbReference type="VEuPathDB" id="CryptoDB:CMU_001520"/>
<dbReference type="eggNOG" id="KOG2159">
    <property type="taxonomic scope" value="Eukaryota"/>
</dbReference>
<keyword evidence="7" id="KW-1185">Reference proteome</keyword>
<dbReference type="Pfam" id="PF01743">
    <property type="entry name" value="PolyA_pol"/>
    <property type="match status" value="1"/>
</dbReference>
<dbReference type="OrthoDB" id="445712at2759"/>
<comment type="similarity">
    <text evidence="1 4">Belongs to the tRNA nucleotidyltransferase/poly(A) polymerase family.</text>
</comment>
<dbReference type="PANTHER" id="PTHR13734">
    <property type="entry name" value="TRNA-NUCLEOTIDYLTRANSFERASE"/>
    <property type="match status" value="1"/>
</dbReference>
<dbReference type="RefSeq" id="XP_002141630.1">
    <property type="nucleotide sequence ID" value="XM_002141594.1"/>
</dbReference>
<reference evidence="6" key="1">
    <citation type="submission" date="2008-06" db="EMBL/GenBank/DDBJ databases">
        <authorList>
            <person name="Lorenzi H."/>
            <person name="Inman J."/>
            <person name="Miller J."/>
            <person name="Schobel S."/>
            <person name="Amedeo P."/>
            <person name="Caler E.V."/>
            <person name="da Silva J."/>
        </authorList>
    </citation>
    <scope>NUCLEOTIDE SEQUENCE [LARGE SCALE GENOMIC DNA]</scope>
    <source>
        <strain evidence="6">RN66</strain>
    </source>
</reference>
<protein>
    <submittedName>
        <fullName evidence="6">Poly(A) polymerase family protein</fullName>
        <ecNumber evidence="6">2.7.7.25</ecNumber>
    </submittedName>
</protein>
<dbReference type="OMA" id="SINTIMR"/>
<evidence type="ECO:0000256" key="3">
    <source>
        <dbReference type="ARBA" id="ARBA00022884"/>
    </source>
</evidence>
<dbReference type="SUPFAM" id="SSF81891">
    <property type="entry name" value="Poly A polymerase C-terminal region-like"/>
    <property type="match status" value="1"/>
</dbReference>
<proteinExistence type="inferred from homology"/>
<gene>
    <name evidence="6" type="ORF">CMU_001520</name>
</gene>
<organism evidence="6 7">
    <name type="scientific">Cryptosporidium muris (strain RN66)</name>
    <dbReference type="NCBI Taxonomy" id="441375"/>
    <lineage>
        <taxon>Eukaryota</taxon>
        <taxon>Sar</taxon>
        <taxon>Alveolata</taxon>
        <taxon>Apicomplexa</taxon>
        <taxon>Conoidasida</taxon>
        <taxon>Coccidia</taxon>
        <taxon>Eucoccidiorida</taxon>
        <taxon>Eimeriorina</taxon>
        <taxon>Cryptosporidiidae</taxon>
        <taxon>Cryptosporidium</taxon>
    </lineage>
</organism>
<evidence type="ECO:0000259" key="5">
    <source>
        <dbReference type="Pfam" id="PF01743"/>
    </source>
</evidence>
<dbReference type="GO" id="GO:0052929">
    <property type="term" value="F:ATP:3'-cytidine-cytidine-tRNA adenylyltransferase activity"/>
    <property type="evidence" value="ECO:0007669"/>
    <property type="project" value="TreeGrafter"/>
</dbReference>
<evidence type="ECO:0000313" key="6">
    <source>
        <dbReference type="EMBL" id="EEA07281.1"/>
    </source>
</evidence>
<keyword evidence="6" id="KW-0548">Nucleotidyltransferase</keyword>
<dbReference type="Gene3D" id="1.10.3090.10">
    <property type="entry name" value="cca-adding enzyme, domain 2"/>
    <property type="match status" value="1"/>
</dbReference>
<dbReference type="STRING" id="441375.B6AGE0"/>
<evidence type="ECO:0000313" key="7">
    <source>
        <dbReference type="Proteomes" id="UP000001460"/>
    </source>
</evidence>
<evidence type="ECO:0000256" key="2">
    <source>
        <dbReference type="ARBA" id="ARBA00022679"/>
    </source>
</evidence>
<dbReference type="Gene3D" id="3.30.460.10">
    <property type="entry name" value="Beta Polymerase, domain 2"/>
    <property type="match status" value="1"/>
</dbReference>
<dbReference type="GO" id="GO:0052927">
    <property type="term" value="F:CC tRNA cytidylyltransferase activity"/>
    <property type="evidence" value="ECO:0007669"/>
    <property type="project" value="TreeGrafter"/>
</dbReference>
<accession>B6AGE0</accession>
<dbReference type="EMBL" id="DS989732">
    <property type="protein sequence ID" value="EEA07281.1"/>
    <property type="molecule type" value="Genomic_DNA"/>
</dbReference>
<sequence length="674" mass="78119">MSLKYEKRSHLAFEYELPKQKKRKRYFTAGDNFVFISKLSDNRYEFKLCDTFKSLNSNEIKLELTEEEQDLFNLLNEFVYSTSINTIMRVAGGWVRDKLLNKLDILNNLQHDNGNIQSKENAIIEHSIPKFVPVSLSKDIDIAIDNMSGKSFAEKFDTWLQQKYSYPRISIGIIAKDPDKSKHLETATLKYGEFSLDIVNLRTETYTKDSRIPIIKCGLPEEDALRRDFTINSMFYNINNGKLEDFTKKGLEDLYNQVIRTPLNPIQTLLDDPLRVLRAFRFAARLHFRLDNELLEACNEPALNEALATKVSRERIGAEVHEMVTNLSIGNPAIGLRMITNSGLADSVFKLPNTKIFHYNDKSICVIPPKKWYELGPFVVEICHRLIELSELKDAFKSILVFDKCENWVITTYGAFCLPLAEYRCISSKDKETTLVKMILTDSLKLPNRISDAVSTLLESLFSTLPLILNFSNQIPTKEAFLQSKETLINSSMDQKISYSRGMEDSNQKENSPYLLDNIYKKIPLWSCYQRYIKQLLNGSQRRRVELGLFVLHTGKFWLETLFIALANDLVQDKFTSNYDNTHKIWTDAELTKTFEKNHFTLLMHEIFELDLQNVWNMNSLINGEILMSILPKIPKGPIFRDILDTAKIWSLAFPNKSRFDCKLFLKTLFKQYV</sequence>